<dbReference type="OrthoDB" id="68483at2759"/>
<dbReference type="Proteomes" id="UP000053259">
    <property type="component" value="Unassembled WGS sequence"/>
</dbReference>
<dbReference type="EMBL" id="KN847574">
    <property type="protein sequence ID" value="KIV99629.1"/>
    <property type="molecule type" value="Genomic_DNA"/>
</dbReference>
<reference evidence="1 2" key="1">
    <citation type="submission" date="2015-01" db="EMBL/GenBank/DDBJ databases">
        <title>The Genome Sequence of Ochroconis gallopava CBS43764.</title>
        <authorList>
            <consortium name="The Broad Institute Genomics Platform"/>
            <person name="Cuomo C."/>
            <person name="de Hoog S."/>
            <person name="Gorbushina A."/>
            <person name="Stielow B."/>
            <person name="Teixiera M."/>
            <person name="Abouelleil A."/>
            <person name="Chapman S.B."/>
            <person name="Priest M."/>
            <person name="Young S.K."/>
            <person name="Wortman J."/>
            <person name="Nusbaum C."/>
            <person name="Birren B."/>
        </authorList>
    </citation>
    <scope>NUCLEOTIDE SEQUENCE [LARGE SCALE GENOMIC DNA]</scope>
    <source>
        <strain evidence="1 2">CBS 43764</strain>
    </source>
</reference>
<dbReference type="InParanoid" id="A0A0D2A006"/>
<protein>
    <submittedName>
        <fullName evidence="1">Uncharacterized protein</fullName>
    </submittedName>
</protein>
<gene>
    <name evidence="1" type="ORF">PV09_08694</name>
</gene>
<proteinExistence type="predicted"/>
<name>A0A0D2A006_9PEZI</name>
<accession>A0A0D2A006</accession>
<dbReference type="VEuPathDB" id="FungiDB:PV09_08694"/>
<dbReference type="GeneID" id="27316667"/>
<keyword evidence="2" id="KW-1185">Reference proteome</keyword>
<evidence type="ECO:0000313" key="2">
    <source>
        <dbReference type="Proteomes" id="UP000053259"/>
    </source>
</evidence>
<sequence length="105" mass="11863">MTTPMKQRVASVNQALQLVFSTVHPTFDGGRKFHPITALLRQIYELCPVNAVEMRHSVGRRAGNCEVQVTTLRHPKLHSLLRSSSCRMYMGTRLWTGANSSETKH</sequence>
<dbReference type="HOGENOM" id="CLU_2238694_0_0_1"/>
<dbReference type="AlphaFoldDB" id="A0A0D2A006"/>
<evidence type="ECO:0000313" key="1">
    <source>
        <dbReference type="EMBL" id="KIV99629.1"/>
    </source>
</evidence>
<dbReference type="RefSeq" id="XP_016209499.1">
    <property type="nucleotide sequence ID" value="XM_016362632.1"/>
</dbReference>
<organism evidence="1 2">
    <name type="scientific">Verruconis gallopava</name>
    <dbReference type="NCBI Taxonomy" id="253628"/>
    <lineage>
        <taxon>Eukaryota</taxon>
        <taxon>Fungi</taxon>
        <taxon>Dikarya</taxon>
        <taxon>Ascomycota</taxon>
        <taxon>Pezizomycotina</taxon>
        <taxon>Dothideomycetes</taxon>
        <taxon>Pleosporomycetidae</taxon>
        <taxon>Venturiales</taxon>
        <taxon>Sympoventuriaceae</taxon>
        <taxon>Verruconis</taxon>
    </lineage>
</organism>